<feature type="region of interest" description="Disordered" evidence="1">
    <location>
        <begin position="43"/>
        <end position="68"/>
    </location>
</feature>
<gene>
    <name evidence="2" type="ORF">SAMN04487974_102160</name>
</gene>
<protein>
    <submittedName>
        <fullName evidence="2">Uncharacterized protein</fullName>
    </submittedName>
</protein>
<dbReference type="AlphaFoldDB" id="A0A1G7TJE2"/>
<sequence length="68" mass="7754">MNIPGYDDWKLRTPEEDYEMSGGVLCPFCGAYSTRSCELEEETGGSCPWEEAQDEPDPDYLNDLRADR</sequence>
<dbReference type="OrthoDB" id="8452418at2"/>
<evidence type="ECO:0000313" key="3">
    <source>
        <dbReference type="Proteomes" id="UP000199495"/>
    </source>
</evidence>
<dbReference type="Proteomes" id="UP000199495">
    <property type="component" value="Unassembled WGS sequence"/>
</dbReference>
<evidence type="ECO:0000313" key="2">
    <source>
        <dbReference type="EMBL" id="SDG35321.1"/>
    </source>
</evidence>
<dbReference type="STRING" id="440168.SAMN04487974_102160"/>
<dbReference type="RefSeq" id="WP_090592713.1">
    <property type="nucleotide sequence ID" value="NZ_FNCS01000002.1"/>
</dbReference>
<accession>A0A1G7TJE2</accession>
<keyword evidence="3" id="KW-1185">Reference proteome</keyword>
<name>A0A1G7TJE2_9HYPH</name>
<organism evidence="2 3">
    <name type="scientific">Pelagibacterium luteolum</name>
    <dbReference type="NCBI Taxonomy" id="440168"/>
    <lineage>
        <taxon>Bacteria</taxon>
        <taxon>Pseudomonadati</taxon>
        <taxon>Pseudomonadota</taxon>
        <taxon>Alphaproteobacteria</taxon>
        <taxon>Hyphomicrobiales</taxon>
        <taxon>Devosiaceae</taxon>
        <taxon>Pelagibacterium</taxon>
    </lineage>
</organism>
<dbReference type="EMBL" id="FNCS01000002">
    <property type="protein sequence ID" value="SDG35321.1"/>
    <property type="molecule type" value="Genomic_DNA"/>
</dbReference>
<evidence type="ECO:0000256" key="1">
    <source>
        <dbReference type="SAM" id="MobiDB-lite"/>
    </source>
</evidence>
<reference evidence="2 3" key="1">
    <citation type="submission" date="2016-10" db="EMBL/GenBank/DDBJ databases">
        <authorList>
            <person name="de Groot N.N."/>
        </authorList>
    </citation>
    <scope>NUCLEOTIDE SEQUENCE [LARGE SCALE GENOMIC DNA]</scope>
    <source>
        <strain evidence="2 3">CGMCC 1.10267</strain>
    </source>
</reference>
<feature type="compositionally biased region" description="Acidic residues" evidence="1">
    <location>
        <begin position="51"/>
        <end position="60"/>
    </location>
</feature>
<proteinExistence type="predicted"/>